<reference evidence="1 2" key="1">
    <citation type="submission" date="2023-08" db="EMBL/GenBank/DDBJ databases">
        <title>A Necator americanus chromosomal reference genome.</title>
        <authorList>
            <person name="Ilik V."/>
            <person name="Petrzelkova K.J."/>
            <person name="Pardy F."/>
            <person name="Fuh T."/>
            <person name="Niatou-Singa F.S."/>
            <person name="Gouil Q."/>
            <person name="Baker L."/>
            <person name="Ritchie M.E."/>
            <person name="Jex A.R."/>
            <person name="Gazzola D."/>
            <person name="Li H."/>
            <person name="Toshio Fujiwara R."/>
            <person name="Zhan B."/>
            <person name="Aroian R.V."/>
            <person name="Pafco B."/>
            <person name="Schwarz E.M."/>
        </authorList>
    </citation>
    <scope>NUCLEOTIDE SEQUENCE [LARGE SCALE GENOMIC DNA]</scope>
    <source>
        <strain evidence="1 2">Aroian</strain>
        <tissue evidence="1">Whole animal</tissue>
    </source>
</reference>
<name>A0ABR1DHG2_NECAM</name>
<keyword evidence="2" id="KW-1185">Reference proteome</keyword>
<accession>A0ABR1DHG2</accession>
<sequence length="364" mass="41776">MRASRISKKDSELIEGSREHTADAIFIDIKEFPSLETEAIIEALVNQKPPQYIKALQELYSNFTIGILTYYKNIIIGVREEPDRVVEGVNEVKFKKRAPLYKSLYTSDRYEMAEYLYVRIIYENLGRYTCRLINSDGVYQELAVVLDRIMIENTSSSIPIVYLSQKNQAVIPFDRRGVDTYIHDFDGKKISNESHRTVRYLDGVSGAVNLKRNATYAYMHDWRLLRLIKTPDYSMEYVARSVPKPISATWSPEFPSRIIIDYVVDSVEDAKLLPLEVRVKQVFPDVPSISYETSTQSGIQCHKGDTGNCLRITVSGVDVEKKYSITLQHKVPEVESDVSVSIECWTKYEPDPVNELRILKSKST</sequence>
<evidence type="ECO:0000313" key="2">
    <source>
        <dbReference type="Proteomes" id="UP001303046"/>
    </source>
</evidence>
<proteinExistence type="predicted"/>
<dbReference type="Proteomes" id="UP001303046">
    <property type="component" value="Unassembled WGS sequence"/>
</dbReference>
<organism evidence="1 2">
    <name type="scientific">Necator americanus</name>
    <name type="common">Human hookworm</name>
    <dbReference type="NCBI Taxonomy" id="51031"/>
    <lineage>
        <taxon>Eukaryota</taxon>
        <taxon>Metazoa</taxon>
        <taxon>Ecdysozoa</taxon>
        <taxon>Nematoda</taxon>
        <taxon>Chromadorea</taxon>
        <taxon>Rhabditida</taxon>
        <taxon>Rhabditina</taxon>
        <taxon>Rhabditomorpha</taxon>
        <taxon>Strongyloidea</taxon>
        <taxon>Ancylostomatidae</taxon>
        <taxon>Bunostominae</taxon>
        <taxon>Necator</taxon>
    </lineage>
</organism>
<comment type="caution">
    <text evidence="1">The sequence shown here is derived from an EMBL/GenBank/DDBJ whole genome shotgun (WGS) entry which is preliminary data.</text>
</comment>
<evidence type="ECO:0000313" key="1">
    <source>
        <dbReference type="EMBL" id="KAK6749725.1"/>
    </source>
</evidence>
<gene>
    <name evidence="1" type="primary">Necator_chrIV.g15292</name>
    <name evidence="1" type="ORF">RB195_001997</name>
</gene>
<dbReference type="EMBL" id="JAVFWL010000004">
    <property type="protein sequence ID" value="KAK6749725.1"/>
    <property type="molecule type" value="Genomic_DNA"/>
</dbReference>
<protein>
    <submittedName>
        <fullName evidence="1">Uncharacterized protein</fullName>
    </submittedName>
</protein>